<dbReference type="InterPro" id="IPR000477">
    <property type="entry name" value="RT_dom"/>
</dbReference>
<keyword evidence="4" id="KW-1185">Reference proteome</keyword>
<reference evidence="3 4" key="1">
    <citation type="submission" date="2019-02" db="EMBL/GenBank/DDBJ databases">
        <title>Genome sequencing of the rare red list fungi Phlebia centrifuga.</title>
        <authorList>
            <person name="Buettner E."/>
            <person name="Kellner H."/>
        </authorList>
    </citation>
    <scope>NUCLEOTIDE SEQUENCE [LARGE SCALE GENOMIC DNA]</scope>
    <source>
        <strain evidence="3 4">DSM 108282</strain>
    </source>
</reference>
<accession>A0A4S4K455</accession>
<feature type="domain" description="Reverse transcriptase" evidence="2">
    <location>
        <begin position="88"/>
        <end position="360"/>
    </location>
</feature>
<evidence type="ECO:0000259" key="2">
    <source>
        <dbReference type="PROSITE" id="PS50878"/>
    </source>
</evidence>
<dbReference type="Pfam" id="PF00078">
    <property type="entry name" value="RVT_1"/>
    <property type="match status" value="1"/>
</dbReference>
<comment type="caution">
    <text evidence="3">The sequence shown here is derived from an EMBL/GenBank/DDBJ whole genome shotgun (WGS) entry which is preliminary data.</text>
</comment>
<evidence type="ECO:0000313" key="4">
    <source>
        <dbReference type="Proteomes" id="UP000309038"/>
    </source>
</evidence>
<dbReference type="Proteomes" id="UP000309038">
    <property type="component" value="Unassembled WGS sequence"/>
</dbReference>
<proteinExistence type="predicted"/>
<name>A0A4S4K455_9APHY</name>
<dbReference type="PANTHER" id="PTHR47027">
    <property type="entry name" value="REVERSE TRANSCRIPTASE DOMAIN-CONTAINING PROTEIN"/>
    <property type="match status" value="1"/>
</dbReference>
<sequence>MNPPVILPPAFDSVRHAVNHFWAAHLPEQTEDLSNTASFSRRITMEEIAAVKDHIKKHTINSTKGADRIGYNTILNIDNEELRILYQSCIDNCDAPLKWLTSYLAAIGKRGKDLSDPSNYRTIGLESCLVKFLTLLIDRRVREWADVNDKLPPSQNGFCARFRTNNNAFILRAAIEKAAANGDTLYAAFVDLSNAFPSVDQPTLWRKLKDWGVSGPLIDWLRMLYARMTYVVDFDGKFVESFSAFAGILIEDPASPILWNLYLADFRLPPDFSDIMLGGEAISHLEQAEDIVLFSTTAEGLQQKLDQLVHWCGINFMTVNADKSKFMLFNGPLPRVLPTLFLNGKILQIVSEYCYVGVIFRSTDRFIFGRHVQMRAKKSENSSKCRAQPRGIYGSPSRMGSSNPVYGSSGPAPNLWS</sequence>
<gene>
    <name evidence="3" type="ORF">EW026_g8413</name>
</gene>
<dbReference type="AlphaFoldDB" id="A0A4S4K455"/>
<protein>
    <recommendedName>
        <fullName evidence="2">Reverse transcriptase domain-containing protein</fullName>
    </recommendedName>
</protein>
<dbReference type="PANTHER" id="PTHR47027:SF20">
    <property type="entry name" value="REVERSE TRANSCRIPTASE-LIKE PROTEIN WITH RNA-DIRECTED DNA POLYMERASE DOMAIN"/>
    <property type="match status" value="1"/>
</dbReference>
<evidence type="ECO:0000313" key="3">
    <source>
        <dbReference type="EMBL" id="THG92506.1"/>
    </source>
</evidence>
<dbReference type="EMBL" id="SGPJ01001163">
    <property type="protein sequence ID" value="THG92506.1"/>
    <property type="molecule type" value="Genomic_DNA"/>
</dbReference>
<dbReference type="PROSITE" id="PS50878">
    <property type="entry name" value="RT_POL"/>
    <property type="match status" value="1"/>
</dbReference>
<organism evidence="3 4">
    <name type="scientific">Hermanssonia centrifuga</name>
    <dbReference type="NCBI Taxonomy" id="98765"/>
    <lineage>
        <taxon>Eukaryota</taxon>
        <taxon>Fungi</taxon>
        <taxon>Dikarya</taxon>
        <taxon>Basidiomycota</taxon>
        <taxon>Agaricomycotina</taxon>
        <taxon>Agaricomycetes</taxon>
        <taxon>Polyporales</taxon>
        <taxon>Meruliaceae</taxon>
        <taxon>Hermanssonia</taxon>
    </lineage>
</organism>
<evidence type="ECO:0000256" key="1">
    <source>
        <dbReference type="SAM" id="MobiDB-lite"/>
    </source>
</evidence>
<dbReference type="CDD" id="cd01650">
    <property type="entry name" value="RT_nLTR_like"/>
    <property type="match status" value="1"/>
</dbReference>
<feature type="region of interest" description="Disordered" evidence="1">
    <location>
        <begin position="379"/>
        <end position="417"/>
    </location>
</feature>